<name>A0A939DNN9_9ALTE</name>
<gene>
    <name evidence="2" type="ORF">J0A66_11555</name>
</gene>
<comment type="caution">
    <text evidence="2">The sequence shown here is derived from an EMBL/GenBank/DDBJ whole genome shotgun (WGS) entry which is preliminary data.</text>
</comment>
<evidence type="ECO:0000313" key="3">
    <source>
        <dbReference type="Proteomes" id="UP000664654"/>
    </source>
</evidence>
<dbReference type="Proteomes" id="UP000664654">
    <property type="component" value="Unassembled WGS sequence"/>
</dbReference>
<feature type="domain" description="DnaT DNA-binding" evidence="1">
    <location>
        <begin position="123"/>
        <end position="187"/>
    </location>
</feature>
<accession>A0A939DNN9</accession>
<dbReference type="RefSeq" id="WP_206573968.1">
    <property type="nucleotide sequence ID" value="NZ_JAFKCV010000005.1"/>
</dbReference>
<dbReference type="EMBL" id="JAFKCV010000005">
    <property type="protein sequence ID" value="MBN7825863.1"/>
    <property type="molecule type" value="Genomic_DNA"/>
</dbReference>
<evidence type="ECO:0000259" key="1">
    <source>
        <dbReference type="Pfam" id="PF17948"/>
    </source>
</evidence>
<dbReference type="Pfam" id="PF17948">
    <property type="entry name" value="DnaT"/>
    <property type="match status" value="1"/>
</dbReference>
<dbReference type="Gene3D" id="1.10.8.1180">
    <property type="match status" value="1"/>
</dbReference>
<proteinExistence type="predicted"/>
<dbReference type="AlphaFoldDB" id="A0A939DNN9"/>
<protein>
    <submittedName>
        <fullName evidence="2">Flavodoxin</fullName>
    </submittedName>
</protein>
<reference evidence="2" key="1">
    <citation type="submission" date="2021-03" db="EMBL/GenBank/DDBJ databases">
        <title>novel species isolated from a fishpond in China.</title>
        <authorList>
            <person name="Lu H."/>
            <person name="Cai Z."/>
        </authorList>
    </citation>
    <scope>NUCLEOTIDE SEQUENCE</scope>
    <source>
        <strain evidence="2">JCM 30855</strain>
    </source>
</reference>
<organism evidence="2 3">
    <name type="scientific">Bowmanella dokdonensis</name>
    <dbReference type="NCBI Taxonomy" id="751969"/>
    <lineage>
        <taxon>Bacteria</taxon>
        <taxon>Pseudomonadati</taxon>
        <taxon>Pseudomonadota</taxon>
        <taxon>Gammaproteobacteria</taxon>
        <taxon>Alteromonadales</taxon>
        <taxon>Alteromonadaceae</taxon>
        <taxon>Bowmanella</taxon>
    </lineage>
</organism>
<sequence length="227" mass="25886">MATAIFSNRDDPLNQSELIALQGPISNEARVIYTLVLRPGADPATGMTQPLSYRQMLDLLNSKQSLFSLGRQINQLLKELADHGLLDCREEPISNKSLNGKSLLLPLLAKTNQEFDQLHLTWQPMQMKWQPHQALFEELARLVGLLDNQYNQDEVGDFIAYWLSRPEMNLTLFQWTQKFVLHLKRKRLGLGTMSRQVGHQLIPNTPGLTIDDNAKKLVEKYSAKHKG</sequence>
<dbReference type="InterPro" id="IPR040480">
    <property type="entry name" value="DnaT_DNA_bind"/>
</dbReference>
<evidence type="ECO:0000313" key="2">
    <source>
        <dbReference type="EMBL" id="MBN7825863.1"/>
    </source>
</evidence>
<keyword evidence="3" id="KW-1185">Reference proteome</keyword>